<dbReference type="Proteomes" id="UP001054945">
    <property type="component" value="Unassembled WGS sequence"/>
</dbReference>
<accession>A0AAV4RK03</accession>
<evidence type="ECO:0000313" key="2">
    <source>
        <dbReference type="EMBL" id="GIY22035.1"/>
    </source>
</evidence>
<gene>
    <name evidence="2" type="ORF">CEXT_585321</name>
</gene>
<evidence type="ECO:0000256" key="1">
    <source>
        <dbReference type="SAM" id="MobiDB-lite"/>
    </source>
</evidence>
<name>A0AAV4RK03_CAEEX</name>
<sequence length="109" mass="12492">MQPQTGCRKEVHQLPGKPCSLLQRMLEFPPKRNPPQQKWTQPTPPQKPKTKIYLEENSINRQNASEGVKRSYANIISHQNEQTHPPTIKLPKNSNRSGLILHTTKTHSP</sequence>
<comment type="caution">
    <text evidence="2">The sequence shown here is derived from an EMBL/GenBank/DDBJ whole genome shotgun (WGS) entry which is preliminary data.</text>
</comment>
<reference evidence="2 3" key="1">
    <citation type="submission" date="2021-06" db="EMBL/GenBank/DDBJ databases">
        <title>Caerostris extrusa draft genome.</title>
        <authorList>
            <person name="Kono N."/>
            <person name="Arakawa K."/>
        </authorList>
    </citation>
    <scope>NUCLEOTIDE SEQUENCE [LARGE SCALE GENOMIC DNA]</scope>
</reference>
<feature type="compositionally biased region" description="Polar residues" evidence="1">
    <location>
        <begin position="74"/>
        <end position="85"/>
    </location>
</feature>
<feature type="region of interest" description="Disordered" evidence="1">
    <location>
        <begin position="29"/>
        <end position="109"/>
    </location>
</feature>
<dbReference type="EMBL" id="BPLR01008097">
    <property type="protein sequence ID" value="GIY22035.1"/>
    <property type="molecule type" value="Genomic_DNA"/>
</dbReference>
<organism evidence="2 3">
    <name type="scientific">Caerostris extrusa</name>
    <name type="common">Bark spider</name>
    <name type="synonym">Caerostris bankana</name>
    <dbReference type="NCBI Taxonomy" id="172846"/>
    <lineage>
        <taxon>Eukaryota</taxon>
        <taxon>Metazoa</taxon>
        <taxon>Ecdysozoa</taxon>
        <taxon>Arthropoda</taxon>
        <taxon>Chelicerata</taxon>
        <taxon>Arachnida</taxon>
        <taxon>Araneae</taxon>
        <taxon>Araneomorphae</taxon>
        <taxon>Entelegynae</taxon>
        <taxon>Araneoidea</taxon>
        <taxon>Araneidae</taxon>
        <taxon>Caerostris</taxon>
    </lineage>
</organism>
<keyword evidence="3" id="KW-1185">Reference proteome</keyword>
<proteinExistence type="predicted"/>
<protein>
    <submittedName>
        <fullName evidence="2">Uncharacterized protein</fullName>
    </submittedName>
</protein>
<evidence type="ECO:0000313" key="3">
    <source>
        <dbReference type="Proteomes" id="UP001054945"/>
    </source>
</evidence>
<dbReference type="AlphaFoldDB" id="A0AAV4RK03"/>